<dbReference type="Proteomes" id="UP000296374">
    <property type="component" value="Chromosome"/>
</dbReference>
<dbReference type="Gene3D" id="3.60.21.10">
    <property type="match status" value="1"/>
</dbReference>
<dbReference type="GO" id="GO:0016787">
    <property type="term" value="F:hydrolase activity"/>
    <property type="evidence" value="ECO:0007669"/>
    <property type="project" value="UniProtKB-KW"/>
</dbReference>
<reference evidence="7" key="1">
    <citation type="submission" date="2019-03" db="EMBL/GenBank/DDBJ databases">
        <authorList>
            <person name="Li J."/>
        </authorList>
    </citation>
    <scope>NUCLEOTIDE SEQUENCE [LARGE SCALE GENOMIC DNA]</scope>
    <source>
        <strain evidence="7">2251</strain>
    </source>
</reference>
<keyword evidence="3" id="KW-0408">Iron</keyword>
<evidence type="ECO:0000313" key="6">
    <source>
        <dbReference type="EMBL" id="QBX36095.1"/>
    </source>
</evidence>
<sequence>MTRILHLTDLHFGFHRATLEAPLLKRIAALQPDLVAVGGDLTHRGLTGQMAQARAFLDRIAAPLICLPGNHDVPLWNLVARTFWPFRDYRKVFGPSLTPRAQAGDVRVMAINSADPYSWQRGKIRAGEVARVIEHVDPLGTNIAVLHHPLQQLPRVDKALARQAAEGLRRMEAAGVHVVLSGHLHRWAVDDLLATGRYPRVLQIQTGTALCARVTDVQNEFALLEIEGTELRLERHMAPMGGQGFGEPEIARYSRASGVWRRV</sequence>
<evidence type="ECO:0000259" key="5">
    <source>
        <dbReference type="Pfam" id="PF00149"/>
    </source>
</evidence>
<dbReference type="InterPro" id="IPR050884">
    <property type="entry name" value="CNP_phosphodiesterase-III"/>
</dbReference>
<dbReference type="SUPFAM" id="SSF56300">
    <property type="entry name" value="Metallo-dependent phosphatases"/>
    <property type="match status" value="1"/>
</dbReference>
<dbReference type="KEGG" id="plia:E4191_06475"/>
<keyword evidence="2" id="KW-0378">Hydrolase</keyword>
<dbReference type="AlphaFoldDB" id="A0A4P7HP67"/>
<gene>
    <name evidence="6" type="ORF">E4191_06475</name>
</gene>
<name>A0A4P7HP67_9RHOB</name>
<proteinExistence type="inferred from homology"/>
<dbReference type="PANTHER" id="PTHR42988:SF2">
    <property type="entry name" value="CYCLIC NUCLEOTIDE PHOSPHODIESTERASE CBUA0032-RELATED"/>
    <property type="match status" value="1"/>
</dbReference>
<dbReference type="InterPro" id="IPR029052">
    <property type="entry name" value="Metallo-depent_PP-like"/>
</dbReference>
<protein>
    <submittedName>
        <fullName evidence="6">Metallophosphoesterase</fullName>
    </submittedName>
</protein>
<evidence type="ECO:0000256" key="3">
    <source>
        <dbReference type="ARBA" id="ARBA00023004"/>
    </source>
</evidence>
<evidence type="ECO:0000256" key="2">
    <source>
        <dbReference type="ARBA" id="ARBA00022801"/>
    </source>
</evidence>
<dbReference type="GO" id="GO:0046872">
    <property type="term" value="F:metal ion binding"/>
    <property type="evidence" value="ECO:0007669"/>
    <property type="project" value="UniProtKB-KW"/>
</dbReference>
<dbReference type="InterPro" id="IPR004843">
    <property type="entry name" value="Calcineurin-like_PHP"/>
</dbReference>
<dbReference type="EMBL" id="CP038439">
    <property type="protein sequence ID" value="QBX36095.1"/>
    <property type="molecule type" value="Genomic_DNA"/>
</dbReference>
<evidence type="ECO:0000313" key="7">
    <source>
        <dbReference type="Proteomes" id="UP000296374"/>
    </source>
</evidence>
<dbReference type="PANTHER" id="PTHR42988">
    <property type="entry name" value="PHOSPHOHYDROLASE"/>
    <property type="match status" value="1"/>
</dbReference>
<feature type="domain" description="Calcineurin-like phosphoesterase" evidence="5">
    <location>
        <begin position="3"/>
        <end position="186"/>
    </location>
</feature>
<dbReference type="Pfam" id="PF00149">
    <property type="entry name" value="Metallophos"/>
    <property type="match status" value="1"/>
</dbReference>
<keyword evidence="1" id="KW-0479">Metal-binding</keyword>
<accession>A0A4P7HP67</accession>
<comment type="similarity">
    <text evidence="4">Belongs to the cyclic nucleotide phosphodiesterase class-III family.</text>
</comment>
<evidence type="ECO:0000256" key="4">
    <source>
        <dbReference type="ARBA" id="ARBA00025742"/>
    </source>
</evidence>
<organism evidence="6 7">
    <name type="scientific">Paracoccus liaowanqingii</name>
    <dbReference type="NCBI Taxonomy" id="2560053"/>
    <lineage>
        <taxon>Bacteria</taxon>
        <taxon>Pseudomonadati</taxon>
        <taxon>Pseudomonadota</taxon>
        <taxon>Alphaproteobacteria</taxon>
        <taxon>Rhodobacterales</taxon>
        <taxon>Paracoccaceae</taxon>
        <taxon>Paracoccus</taxon>
    </lineage>
</organism>
<evidence type="ECO:0000256" key="1">
    <source>
        <dbReference type="ARBA" id="ARBA00022723"/>
    </source>
</evidence>